<dbReference type="EMBL" id="KB096411">
    <property type="protein sequence ID" value="ESO04977.1"/>
    <property type="molecule type" value="Genomic_DNA"/>
</dbReference>
<gene>
    <name evidence="3" type="primary">20203869</name>
    <name evidence="2" type="ORF">HELRODRAFT_171984</name>
</gene>
<sequence>MTNKNKLFKKQVTKLLDTRKNLNSQTDVNNNNNSNNSCCSSNNDGAGNGSQQQTPADCNNPTNNTTNSSNNNNTTNTNTNNQTLDNNKTVSFKNNSKTNAKDNSKFKHKNSLVTTHHRALVASGKNGRNLKTADAADLHNNVRSSSGHVLEQQQQQLQMMLQRQQQQQQEEEDSKPKVRICCSCFEKAQAIKSENVILEGLESLRRTITSQTEMICHMIEKDAFISWKVLNGVTKSKILLESTSEFLTNLLATSATQIREMLSKCSRNIQEKMQSEFNTISEVDDIDNESLGS</sequence>
<dbReference type="GeneID" id="20203869"/>
<reference evidence="3" key="3">
    <citation type="submission" date="2015-06" db="UniProtKB">
        <authorList>
            <consortium name="EnsemblMetazoa"/>
        </authorList>
    </citation>
    <scope>IDENTIFICATION</scope>
</reference>
<dbReference type="EnsemblMetazoa" id="HelroT171984">
    <property type="protein sequence ID" value="HelroP171984"/>
    <property type="gene ID" value="HelroG171984"/>
</dbReference>
<evidence type="ECO:0000313" key="3">
    <source>
        <dbReference type="EnsemblMetazoa" id="HelroP171984"/>
    </source>
</evidence>
<dbReference type="KEGG" id="hro:HELRODRAFT_171984"/>
<dbReference type="EMBL" id="AMQM01004013">
    <property type="status" value="NOT_ANNOTATED_CDS"/>
    <property type="molecule type" value="Genomic_DNA"/>
</dbReference>
<dbReference type="AlphaFoldDB" id="T1F4X0"/>
<evidence type="ECO:0000313" key="4">
    <source>
        <dbReference type="Proteomes" id="UP000015101"/>
    </source>
</evidence>
<name>T1F4X0_HELRO</name>
<dbReference type="RefSeq" id="XP_009016910.1">
    <property type="nucleotide sequence ID" value="XM_009018662.1"/>
</dbReference>
<proteinExistence type="predicted"/>
<dbReference type="InParanoid" id="T1F4X0"/>
<organism evidence="3 4">
    <name type="scientific">Helobdella robusta</name>
    <name type="common">Californian leech</name>
    <dbReference type="NCBI Taxonomy" id="6412"/>
    <lineage>
        <taxon>Eukaryota</taxon>
        <taxon>Metazoa</taxon>
        <taxon>Spiralia</taxon>
        <taxon>Lophotrochozoa</taxon>
        <taxon>Annelida</taxon>
        <taxon>Clitellata</taxon>
        <taxon>Hirudinea</taxon>
        <taxon>Rhynchobdellida</taxon>
        <taxon>Glossiphoniidae</taxon>
        <taxon>Helobdella</taxon>
    </lineage>
</organism>
<keyword evidence="4" id="KW-1185">Reference proteome</keyword>
<evidence type="ECO:0000313" key="2">
    <source>
        <dbReference type="EMBL" id="ESO04977.1"/>
    </source>
</evidence>
<dbReference type="CTD" id="20203869"/>
<reference evidence="4" key="1">
    <citation type="submission" date="2012-12" db="EMBL/GenBank/DDBJ databases">
        <authorList>
            <person name="Hellsten U."/>
            <person name="Grimwood J."/>
            <person name="Chapman J.A."/>
            <person name="Shapiro H."/>
            <person name="Aerts A."/>
            <person name="Otillar R.P."/>
            <person name="Terry A.Y."/>
            <person name="Boore J.L."/>
            <person name="Simakov O."/>
            <person name="Marletaz F."/>
            <person name="Cho S.-J."/>
            <person name="Edsinger-Gonzales E."/>
            <person name="Havlak P."/>
            <person name="Kuo D.-H."/>
            <person name="Larsson T."/>
            <person name="Lv J."/>
            <person name="Arendt D."/>
            <person name="Savage R."/>
            <person name="Osoegawa K."/>
            <person name="de Jong P."/>
            <person name="Lindberg D.R."/>
            <person name="Seaver E.C."/>
            <person name="Weisblat D.A."/>
            <person name="Putnam N.H."/>
            <person name="Grigoriev I.V."/>
            <person name="Rokhsar D.S."/>
        </authorList>
    </citation>
    <scope>NUCLEOTIDE SEQUENCE</scope>
</reference>
<accession>T1F4X0</accession>
<feature type="compositionally biased region" description="Low complexity" evidence="1">
    <location>
        <begin position="29"/>
        <end position="43"/>
    </location>
</feature>
<dbReference type="Proteomes" id="UP000015101">
    <property type="component" value="Unassembled WGS sequence"/>
</dbReference>
<dbReference type="HOGENOM" id="CLU_950857_0_0_1"/>
<feature type="compositionally biased region" description="Low complexity" evidence="1">
    <location>
        <begin position="59"/>
        <end position="89"/>
    </location>
</feature>
<protein>
    <submittedName>
        <fullName evidence="2 3">Uncharacterized protein</fullName>
    </submittedName>
</protein>
<feature type="region of interest" description="Disordered" evidence="1">
    <location>
        <begin position="18"/>
        <end position="110"/>
    </location>
</feature>
<reference evidence="2 4" key="2">
    <citation type="journal article" date="2013" name="Nature">
        <title>Insights into bilaterian evolution from three spiralian genomes.</title>
        <authorList>
            <person name="Simakov O."/>
            <person name="Marletaz F."/>
            <person name="Cho S.J."/>
            <person name="Edsinger-Gonzales E."/>
            <person name="Havlak P."/>
            <person name="Hellsten U."/>
            <person name="Kuo D.H."/>
            <person name="Larsson T."/>
            <person name="Lv J."/>
            <person name="Arendt D."/>
            <person name="Savage R."/>
            <person name="Osoegawa K."/>
            <person name="de Jong P."/>
            <person name="Grimwood J."/>
            <person name="Chapman J.A."/>
            <person name="Shapiro H."/>
            <person name="Aerts A."/>
            <person name="Otillar R.P."/>
            <person name="Terry A.Y."/>
            <person name="Boore J.L."/>
            <person name="Grigoriev I.V."/>
            <person name="Lindberg D.R."/>
            <person name="Seaver E.C."/>
            <person name="Weisblat D.A."/>
            <person name="Putnam N.H."/>
            <person name="Rokhsar D.S."/>
        </authorList>
    </citation>
    <scope>NUCLEOTIDE SEQUENCE</scope>
</reference>
<evidence type="ECO:0000256" key="1">
    <source>
        <dbReference type="SAM" id="MobiDB-lite"/>
    </source>
</evidence>